<dbReference type="EMBL" id="CP130319">
    <property type="protein sequence ID" value="WNR46505.1"/>
    <property type="molecule type" value="Genomic_DNA"/>
</dbReference>
<dbReference type="RefSeq" id="WP_314804587.1">
    <property type="nucleotide sequence ID" value="NZ_CP130319.1"/>
</dbReference>
<dbReference type="KEGG" id="proo:MJB10_10570"/>
<evidence type="ECO:0000313" key="3">
    <source>
        <dbReference type="Proteomes" id="UP001304650"/>
    </source>
</evidence>
<dbReference type="InterPro" id="IPR000073">
    <property type="entry name" value="AB_hydrolase_1"/>
</dbReference>
<evidence type="ECO:0000313" key="2">
    <source>
        <dbReference type="EMBL" id="WNR46505.1"/>
    </source>
</evidence>
<feature type="domain" description="AB hydrolase-1" evidence="1">
    <location>
        <begin position="80"/>
        <end position="198"/>
    </location>
</feature>
<name>A0AA96RM96_9BACL</name>
<protein>
    <submittedName>
        <fullName evidence="2">Alpha/beta hydrolase</fullName>
    </submittedName>
</protein>
<dbReference type="InterPro" id="IPR052920">
    <property type="entry name" value="DNA-binding_regulatory"/>
</dbReference>
<organism evidence="2 3">
    <name type="scientific">Paenibacillus roseopurpureus</name>
    <dbReference type="NCBI Taxonomy" id="2918901"/>
    <lineage>
        <taxon>Bacteria</taxon>
        <taxon>Bacillati</taxon>
        <taxon>Bacillota</taxon>
        <taxon>Bacilli</taxon>
        <taxon>Bacillales</taxon>
        <taxon>Paenibacillaceae</taxon>
        <taxon>Paenibacillus</taxon>
    </lineage>
</organism>
<dbReference type="GO" id="GO:0016787">
    <property type="term" value="F:hydrolase activity"/>
    <property type="evidence" value="ECO:0007669"/>
    <property type="project" value="UniProtKB-KW"/>
</dbReference>
<proteinExistence type="predicted"/>
<dbReference type="PANTHER" id="PTHR43358:SF4">
    <property type="entry name" value="ALPHA_BETA HYDROLASE FOLD-1 DOMAIN-CONTAINING PROTEIN"/>
    <property type="match status" value="1"/>
</dbReference>
<dbReference type="AlphaFoldDB" id="A0AA96RM96"/>
<dbReference type="InterPro" id="IPR029058">
    <property type="entry name" value="AB_hydrolase_fold"/>
</dbReference>
<sequence length="300" mass="33005">MIRLVIVLVLLIVCLVLIVGVSTYVGWQLTHPKRKPVDDSPENYQLAHKDVKFLSRKEDVMLDGWYLESPYAPSGPKAMTVIFSHGYAGTRLEKGVPALALAEAIVKAGHHVLMFDFRNSGLSEGTTTTIGLLEKEDIHGAIDWVRSETDGVATICLLGFSMGGTASLLAAAEDKSIAGVITDSAFSQLGPYLKANLPVWSKLPRYPFTPLILTILPRLIGVNPDEVDALTALEEIAPRPVLFIHSEDDSAIPASNSIEMYKRFPDDFELWVTTKADHVGTFQLQSEAYIKRVLNFITKL</sequence>
<keyword evidence="2" id="KW-0378">Hydrolase</keyword>
<reference evidence="2" key="1">
    <citation type="submission" date="2022-02" db="EMBL/GenBank/DDBJ databases">
        <title>Paenibacillus sp. MBLB1832 Whole Genome Shotgun Sequencing.</title>
        <authorList>
            <person name="Hwang C.Y."/>
            <person name="Cho E.-S."/>
            <person name="Seo M.-J."/>
        </authorList>
    </citation>
    <scope>NUCLEOTIDE SEQUENCE</scope>
    <source>
        <strain evidence="2">MBLB1832</strain>
    </source>
</reference>
<accession>A0AA96RM96</accession>
<dbReference type="Gene3D" id="3.40.50.1820">
    <property type="entry name" value="alpha/beta hydrolase"/>
    <property type="match status" value="1"/>
</dbReference>
<dbReference type="Proteomes" id="UP001304650">
    <property type="component" value="Chromosome"/>
</dbReference>
<dbReference type="Pfam" id="PF00561">
    <property type="entry name" value="Abhydrolase_1"/>
    <property type="match status" value="1"/>
</dbReference>
<evidence type="ECO:0000259" key="1">
    <source>
        <dbReference type="Pfam" id="PF00561"/>
    </source>
</evidence>
<gene>
    <name evidence="2" type="ORF">MJB10_10570</name>
</gene>
<dbReference type="PANTHER" id="PTHR43358">
    <property type="entry name" value="ALPHA/BETA-HYDROLASE"/>
    <property type="match status" value="1"/>
</dbReference>
<dbReference type="SUPFAM" id="SSF53474">
    <property type="entry name" value="alpha/beta-Hydrolases"/>
    <property type="match status" value="1"/>
</dbReference>
<keyword evidence="3" id="KW-1185">Reference proteome</keyword>